<dbReference type="Pfam" id="PF00582">
    <property type="entry name" value="Usp"/>
    <property type="match status" value="1"/>
</dbReference>
<accession>T0KB52</accession>
<dbReference type="CDD" id="cd00293">
    <property type="entry name" value="USP-like"/>
    <property type="match status" value="1"/>
</dbReference>
<dbReference type="PATRIC" id="fig|1346791.3.peg.3503"/>
<dbReference type="Proteomes" id="UP000015523">
    <property type="component" value="Unassembled WGS sequence"/>
</dbReference>
<dbReference type="PRINTS" id="PR01438">
    <property type="entry name" value="UNVRSLSTRESS"/>
</dbReference>
<dbReference type="eggNOG" id="COG0589">
    <property type="taxonomic scope" value="Bacteria"/>
</dbReference>
<organism evidence="3 4">
    <name type="scientific">Sphingobium ummariense RL-3</name>
    <dbReference type="NCBI Taxonomy" id="1346791"/>
    <lineage>
        <taxon>Bacteria</taxon>
        <taxon>Pseudomonadati</taxon>
        <taxon>Pseudomonadota</taxon>
        <taxon>Alphaproteobacteria</taxon>
        <taxon>Sphingomonadales</taxon>
        <taxon>Sphingomonadaceae</taxon>
        <taxon>Sphingobium</taxon>
    </lineage>
</organism>
<protein>
    <recommendedName>
        <fullName evidence="2">UspA domain-containing protein</fullName>
    </recommendedName>
</protein>
<dbReference type="RefSeq" id="WP_021319254.1">
    <property type="nucleotide sequence ID" value="NZ_AUWY01000118.1"/>
</dbReference>
<dbReference type="Gene3D" id="3.40.50.620">
    <property type="entry name" value="HUPs"/>
    <property type="match status" value="1"/>
</dbReference>
<keyword evidence="4" id="KW-1185">Reference proteome</keyword>
<evidence type="ECO:0000259" key="2">
    <source>
        <dbReference type="Pfam" id="PF00582"/>
    </source>
</evidence>
<reference evidence="3 4" key="1">
    <citation type="journal article" date="2013" name="Genome Announc.">
        <title>Draft Genome Sequence of Sphingobium ummariense Strain RL-3, a Hexachlorocyclohexane-Degrading Bacterium.</title>
        <authorList>
            <person name="Kohli P."/>
            <person name="Dua A."/>
            <person name="Sangwan N."/>
            <person name="Oldach P."/>
            <person name="Khurana J.P."/>
            <person name="Lal R."/>
        </authorList>
    </citation>
    <scope>NUCLEOTIDE SEQUENCE [LARGE SCALE GENOMIC DNA]</scope>
    <source>
        <strain evidence="3 4">RL-3</strain>
    </source>
</reference>
<evidence type="ECO:0000313" key="4">
    <source>
        <dbReference type="Proteomes" id="UP000015523"/>
    </source>
</evidence>
<dbReference type="PANTHER" id="PTHR46268">
    <property type="entry name" value="STRESS RESPONSE PROTEIN NHAX"/>
    <property type="match status" value="1"/>
</dbReference>
<gene>
    <name evidence="3" type="ORF">M529_18165</name>
</gene>
<evidence type="ECO:0000313" key="3">
    <source>
        <dbReference type="EMBL" id="EQB30668.1"/>
    </source>
</evidence>
<dbReference type="OrthoDB" id="9792500at2"/>
<dbReference type="SUPFAM" id="SSF52402">
    <property type="entry name" value="Adenine nucleotide alpha hydrolases-like"/>
    <property type="match status" value="1"/>
</dbReference>
<dbReference type="PANTHER" id="PTHR46268:SF6">
    <property type="entry name" value="UNIVERSAL STRESS PROTEIN UP12"/>
    <property type="match status" value="1"/>
</dbReference>
<evidence type="ECO:0000256" key="1">
    <source>
        <dbReference type="ARBA" id="ARBA00008791"/>
    </source>
</evidence>
<dbReference type="InterPro" id="IPR006015">
    <property type="entry name" value="Universal_stress_UspA"/>
</dbReference>
<dbReference type="InterPro" id="IPR006016">
    <property type="entry name" value="UspA"/>
</dbReference>
<sequence length="144" mass="15878">MRYSTIVVAVDVNDPIHARAAVTRAAAIVDDAGMLHLLHVRYFLPARYSDLLADDFDTREEREAIKAMRGWCAEAGLDESRFRINTRRGRVRDEVIDEAARTGADLIVIGSHQPSIGSYLLGSNAAAIIRHSPVSVLVVRAEPK</sequence>
<dbReference type="STRING" id="1346791.M529_18165"/>
<dbReference type="EMBL" id="AUWY01000118">
    <property type="protein sequence ID" value="EQB30668.1"/>
    <property type="molecule type" value="Genomic_DNA"/>
</dbReference>
<dbReference type="InterPro" id="IPR014729">
    <property type="entry name" value="Rossmann-like_a/b/a_fold"/>
</dbReference>
<comment type="similarity">
    <text evidence="1">Belongs to the universal stress protein A family.</text>
</comment>
<dbReference type="AlphaFoldDB" id="T0KB52"/>
<comment type="caution">
    <text evidence="3">The sequence shown here is derived from an EMBL/GenBank/DDBJ whole genome shotgun (WGS) entry which is preliminary data.</text>
</comment>
<name>T0KB52_9SPHN</name>
<feature type="domain" description="UspA" evidence="2">
    <location>
        <begin position="3"/>
        <end position="140"/>
    </location>
</feature>
<proteinExistence type="inferred from homology"/>